<evidence type="ECO:0000313" key="2">
    <source>
        <dbReference type="Proteomes" id="UP001062901"/>
    </source>
</evidence>
<organism evidence="1 2">
    <name type="scientific">Saccharibacter floricola DSM 15669</name>
    <dbReference type="NCBI Taxonomy" id="1123227"/>
    <lineage>
        <taxon>Bacteria</taxon>
        <taxon>Pseudomonadati</taxon>
        <taxon>Pseudomonadota</taxon>
        <taxon>Alphaproteobacteria</taxon>
        <taxon>Acetobacterales</taxon>
        <taxon>Acetobacteraceae</taxon>
        <taxon>Saccharibacter</taxon>
    </lineage>
</organism>
<dbReference type="RefSeq" id="WP_018980965.1">
    <property type="nucleotide sequence ID" value="NZ_BAQD01000007.1"/>
</dbReference>
<proteinExistence type="predicted"/>
<name>A0ABQ0NYC6_9PROT</name>
<comment type="caution">
    <text evidence="1">The sequence shown here is derived from an EMBL/GenBank/DDBJ whole genome shotgun (WGS) entry which is preliminary data.</text>
</comment>
<accession>A0ABQ0NYC6</accession>
<reference evidence="1" key="1">
    <citation type="submission" date="2013-04" db="EMBL/GenBank/DDBJ databases">
        <title>The genome sequencing project of 58 acetic acid bacteria.</title>
        <authorList>
            <person name="Okamoto-Kainuma A."/>
            <person name="Ishikawa M."/>
            <person name="Umino S."/>
            <person name="Koizumi Y."/>
            <person name="Shiwa Y."/>
            <person name="Yoshikawa H."/>
            <person name="Matsutani M."/>
            <person name="Matsushita K."/>
        </authorList>
    </citation>
    <scope>NUCLEOTIDE SEQUENCE</scope>
    <source>
        <strain evidence="1">DSM 15669</strain>
    </source>
</reference>
<dbReference type="Proteomes" id="UP001062901">
    <property type="component" value="Unassembled WGS sequence"/>
</dbReference>
<evidence type="ECO:0008006" key="3">
    <source>
        <dbReference type="Google" id="ProtNLM"/>
    </source>
</evidence>
<protein>
    <recommendedName>
        <fullName evidence="3">Chemotaxis protein</fullName>
    </recommendedName>
</protein>
<evidence type="ECO:0000313" key="1">
    <source>
        <dbReference type="EMBL" id="GBQ05791.1"/>
    </source>
</evidence>
<sequence>MPKTTVHSSTLLARLADIAHDARIHLQESQRVVSETVQTGTVTSKQLERLQTLDAATQEVEAVETVLEAVSAQLAAGNDPVWLLKGLIKDVRLSHVVDHLKGVMATELTDKGDDVTFF</sequence>
<dbReference type="EMBL" id="BAQD01000007">
    <property type="protein sequence ID" value="GBQ05791.1"/>
    <property type="molecule type" value="Genomic_DNA"/>
</dbReference>
<gene>
    <name evidence="1" type="ORF">AA15669_0634</name>
</gene>
<keyword evidence="2" id="KW-1185">Reference proteome</keyword>